<feature type="domain" description="HD" evidence="1">
    <location>
        <begin position="61"/>
        <end position="124"/>
    </location>
</feature>
<gene>
    <name evidence="3" type="ORF">DFR51_2737</name>
    <name evidence="2" type="ORF">SmB9_35590</name>
</gene>
<dbReference type="KEGG" id="smic:SmB9_35590"/>
<dbReference type="RefSeq" id="WP_197723653.1">
    <property type="nucleotide sequence ID" value="NZ_AP018711.1"/>
</dbReference>
<dbReference type="PANTHER" id="PTHR40202:SF1">
    <property type="entry name" value="HD DOMAIN-CONTAINING PROTEIN"/>
    <property type="match status" value="1"/>
</dbReference>
<dbReference type="Proteomes" id="UP000275727">
    <property type="component" value="Chromosome"/>
</dbReference>
<dbReference type="Pfam" id="PF01966">
    <property type="entry name" value="HD"/>
    <property type="match status" value="1"/>
</dbReference>
<dbReference type="EMBL" id="RBWX01000009">
    <property type="protein sequence ID" value="RKS88090.1"/>
    <property type="molecule type" value="Genomic_DNA"/>
</dbReference>
<dbReference type="EMBL" id="AP018711">
    <property type="protein sequence ID" value="BBE35901.1"/>
    <property type="molecule type" value="Genomic_DNA"/>
</dbReference>
<dbReference type="InterPro" id="IPR052567">
    <property type="entry name" value="OP_Dioxygenase"/>
</dbReference>
<dbReference type="Gene3D" id="1.10.3210.10">
    <property type="entry name" value="Hypothetical protein af1432"/>
    <property type="match status" value="1"/>
</dbReference>
<dbReference type="InterPro" id="IPR006674">
    <property type="entry name" value="HD_domain"/>
</dbReference>
<dbReference type="PANTHER" id="PTHR40202">
    <property type="match status" value="1"/>
</dbReference>
<dbReference type="InterPro" id="IPR003607">
    <property type="entry name" value="HD/PDEase_dom"/>
</dbReference>
<evidence type="ECO:0000313" key="2">
    <source>
        <dbReference type="EMBL" id="BBE35901.1"/>
    </source>
</evidence>
<reference evidence="2 4" key="1">
    <citation type="submission" date="2018-06" db="EMBL/GenBank/DDBJ databases">
        <title>Complete Genome Sequence of the Microcystin-Degrading Bacterium Sphingosinicella microcystinivorans Strain B-9.</title>
        <authorList>
            <person name="Jin H."/>
            <person name="Nishizawa T."/>
            <person name="Guo Y."/>
            <person name="Nishizawa A."/>
            <person name="Park H."/>
            <person name="Kato H."/>
            <person name="Tsuji K."/>
            <person name="Harada K."/>
        </authorList>
    </citation>
    <scope>NUCLEOTIDE SEQUENCE [LARGE SCALE GENOMIC DNA]</scope>
    <source>
        <strain evidence="2 4">B9</strain>
    </source>
</reference>
<reference evidence="3 5" key="2">
    <citation type="submission" date="2018-10" db="EMBL/GenBank/DDBJ databases">
        <title>Genomic Encyclopedia of Type Strains, Phase IV (KMG-IV): sequencing the most valuable type-strain genomes for metagenomic binning, comparative biology and taxonomic classification.</title>
        <authorList>
            <person name="Goeker M."/>
        </authorList>
    </citation>
    <scope>NUCLEOTIDE SEQUENCE [LARGE SCALE GENOMIC DNA]</scope>
    <source>
        <strain evidence="3 5">DSM 19791</strain>
    </source>
</reference>
<evidence type="ECO:0000259" key="1">
    <source>
        <dbReference type="Pfam" id="PF01966"/>
    </source>
</evidence>
<dbReference type="CDD" id="cd00077">
    <property type="entry name" value="HDc"/>
    <property type="match status" value="1"/>
</dbReference>
<proteinExistence type="predicted"/>
<dbReference type="AlphaFoldDB" id="A0AAD1D8T5"/>
<protein>
    <submittedName>
        <fullName evidence="3">HD domain-containing protein</fullName>
    </submittedName>
    <submittedName>
        <fullName evidence="2">Phosphohydrolase</fullName>
    </submittedName>
</protein>
<evidence type="ECO:0000313" key="3">
    <source>
        <dbReference type="EMBL" id="RKS88090.1"/>
    </source>
</evidence>
<sequence>MATMMQGQATFRRMQDGTLDDWMIIAREHMAHQKAAAPMQIMDTLRRLGDMTLGFAADQLTHALMTATLARRSGANDEEVVAALCHDIGKVMSVPNHGPIAAEVLKPYVSEKIYHAVYWHQHFQGQYYYNHLGKPTDLRMQFKDAPWYGFACRLVDEWDAPAFDPDFDVDSLESFEPEVMKVFSSPHTLI</sequence>
<dbReference type="Proteomes" id="UP000276029">
    <property type="component" value="Unassembled WGS sequence"/>
</dbReference>
<organism evidence="2 4">
    <name type="scientific">Sphingosinicella microcystinivorans</name>
    <dbReference type="NCBI Taxonomy" id="335406"/>
    <lineage>
        <taxon>Bacteria</taxon>
        <taxon>Pseudomonadati</taxon>
        <taxon>Pseudomonadota</taxon>
        <taxon>Alphaproteobacteria</taxon>
        <taxon>Sphingomonadales</taxon>
        <taxon>Sphingosinicellaceae</taxon>
        <taxon>Sphingosinicella</taxon>
    </lineage>
</organism>
<name>A0AAD1D8T5_SPHMI</name>
<evidence type="ECO:0000313" key="4">
    <source>
        <dbReference type="Proteomes" id="UP000275727"/>
    </source>
</evidence>
<accession>A0AAD1D8T5</accession>
<keyword evidence="5" id="KW-1185">Reference proteome</keyword>
<dbReference type="SUPFAM" id="SSF109604">
    <property type="entry name" value="HD-domain/PDEase-like"/>
    <property type="match status" value="1"/>
</dbReference>
<evidence type="ECO:0000313" key="5">
    <source>
        <dbReference type="Proteomes" id="UP000276029"/>
    </source>
</evidence>